<organism evidence="1">
    <name type="scientific">Corynebacterium glutamicum (strain R)</name>
    <dbReference type="NCBI Taxonomy" id="340322"/>
    <lineage>
        <taxon>Bacteria</taxon>
        <taxon>Bacillati</taxon>
        <taxon>Actinomycetota</taxon>
        <taxon>Actinomycetes</taxon>
        <taxon>Mycobacteriales</taxon>
        <taxon>Corynebacteriaceae</taxon>
        <taxon>Corynebacterium</taxon>
    </lineage>
</organism>
<evidence type="ECO:0000313" key="1">
    <source>
        <dbReference type="EMBL" id="BAF56021.1"/>
    </source>
</evidence>
<protein>
    <recommendedName>
        <fullName evidence="2">Phage protein</fullName>
    </recommendedName>
</protein>
<proteinExistence type="predicted"/>
<dbReference type="RefSeq" id="WP_011898176.1">
    <property type="nucleotide sequence ID" value="NC_009343.1"/>
</dbReference>
<dbReference type="KEGG" id="cgt:cgR_p0008"/>
<accession>A0AB72VET9</accession>
<keyword evidence="1" id="KW-0614">Plasmid</keyword>
<reference evidence="1" key="1">
    <citation type="journal article" date="2007" name="Microbiology">
        <title>Comparative analysis of the Corynebacterium glutamicum group and complete genome sequence of strain R.</title>
        <authorList>
            <person name="Yukawa H."/>
            <person name="Omumasaba C.A."/>
            <person name="Nonaka H."/>
            <person name="Kos P."/>
            <person name="Okai N."/>
            <person name="Suzuki N."/>
            <person name="Suda M."/>
            <person name="Tsuge Y."/>
            <person name="Watanabe J."/>
            <person name="Ikeda Y."/>
            <person name="Vertes A.A."/>
            <person name="Inui M."/>
        </authorList>
    </citation>
    <scope>NUCLEOTIDE SEQUENCE</scope>
    <source>
        <strain evidence="1">R</strain>
        <plasmid evidence="1">pCGR1</plasmid>
    </source>
</reference>
<sequence>MATPKKYRKKPVAIEAVQLNAHNVREVAKWCNADLGYMFGSTEPDALDIHTLEGMMAAHVGDYIIRGVQGEFYPCRSDIFKETYEVANG</sequence>
<geneLocation type="plasmid" evidence="1">
    <name>pCGR1</name>
</geneLocation>
<dbReference type="EMBL" id="AP009045">
    <property type="protein sequence ID" value="BAF56021.1"/>
    <property type="molecule type" value="Genomic_DNA"/>
</dbReference>
<dbReference type="AlphaFoldDB" id="A0AB72VET9"/>
<name>A0AB72VET9_CORGB</name>
<dbReference type="Proteomes" id="UP000006698">
    <property type="component" value="Plasmid pCGR1"/>
</dbReference>
<evidence type="ECO:0008006" key="2">
    <source>
        <dbReference type="Google" id="ProtNLM"/>
    </source>
</evidence>
<gene>
    <name evidence="1" type="ordered locus">cgR_p0008</name>
</gene>